<gene>
    <name evidence="10" type="ORF">AM1BK_33500</name>
</gene>
<keyword evidence="7" id="KW-0411">Iron-sulfur</keyword>
<keyword evidence="3" id="KW-0479">Metal-binding</keyword>
<protein>
    <submittedName>
        <fullName evidence="10">(2Fe-2S)-binding protein</fullName>
    </submittedName>
</protein>
<name>A0ABQ3N8F1_9BACI</name>
<evidence type="ECO:0000256" key="7">
    <source>
        <dbReference type="ARBA" id="ARBA00023014"/>
    </source>
</evidence>
<dbReference type="EMBL" id="BNDS01000015">
    <property type="protein sequence ID" value="GHH99807.1"/>
    <property type="molecule type" value="Genomic_DNA"/>
</dbReference>
<dbReference type="InterPro" id="IPR017941">
    <property type="entry name" value="Rieske_2Fe-2S"/>
</dbReference>
<dbReference type="Pfam" id="PF00355">
    <property type="entry name" value="Rieske"/>
    <property type="match status" value="1"/>
</dbReference>
<keyword evidence="11" id="KW-1185">Reference proteome</keyword>
<dbReference type="CDD" id="cd08879">
    <property type="entry name" value="RHO_alpha_C_AntDO-like"/>
    <property type="match status" value="1"/>
</dbReference>
<dbReference type="PANTHER" id="PTHR43756">
    <property type="entry name" value="CHOLINE MONOOXYGENASE, CHLOROPLASTIC"/>
    <property type="match status" value="1"/>
</dbReference>
<evidence type="ECO:0000256" key="6">
    <source>
        <dbReference type="ARBA" id="ARBA00023004"/>
    </source>
</evidence>
<accession>A0ABQ3N8F1</accession>
<keyword evidence="2" id="KW-0001">2Fe-2S</keyword>
<evidence type="ECO:0000256" key="8">
    <source>
        <dbReference type="ARBA" id="ARBA00023027"/>
    </source>
</evidence>
<dbReference type="Pfam" id="PF00848">
    <property type="entry name" value="Ring_hydroxyl_A"/>
    <property type="match status" value="1"/>
</dbReference>
<dbReference type="InterPro" id="IPR015879">
    <property type="entry name" value="Ring_hydroxy_dOase_asu_C_dom"/>
</dbReference>
<comment type="similarity">
    <text evidence="1">Belongs to the bacterial ring-hydroxylating dioxygenase alpha subunit family.</text>
</comment>
<proteinExistence type="inferred from homology"/>
<evidence type="ECO:0000256" key="1">
    <source>
        <dbReference type="ARBA" id="ARBA00008751"/>
    </source>
</evidence>
<evidence type="ECO:0000256" key="4">
    <source>
        <dbReference type="ARBA" id="ARBA00022964"/>
    </source>
</evidence>
<evidence type="ECO:0000313" key="10">
    <source>
        <dbReference type="EMBL" id="GHH99807.1"/>
    </source>
</evidence>
<dbReference type="PANTHER" id="PTHR43756:SF1">
    <property type="entry name" value="3-PHENYLPROPIONATE_CINNAMIC ACID DIOXYGENASE SUBUNIT ALPHA"/>
    <property type="match status" value="1"/>
</dbReference>
<evidence type="ECO:0000256" key="3">
    <source>
        <dbReference type="ARBA" id="ARBA00022723"/>
    </source>
</evidence>
<dbReference type="Proteomes" id="UP000637074">
    <property type="component" value="Unassembled WGS sequence"/>
</dbReference>
<sequence>MEQYLSLDEMVQPHRIHRKLYTEKEIFDQEMIKVFGGTWVYLAHESEIPKPNDFKTGYMGKRPVIIVRDNNGSFSAMFNRCTHRGATICREEKGNSKVFSCPYHGWTFKNTGELAGFPWPSGYSKDMDRSDLNLSHIRVDSYRGFIFGTLNREAPDLLTHLGPAAELMDQWLDRYDGKNIIVRNPNRMVYNGNWKLSYDNGADGYHVAFSHRSLLAVGQRLGENKDMTYFAQNPDNSEMTIQYLGNGHTFVDQRPNYKNVGDKWKQQRPQPGREILEEAIRNKFGEQADYLLDQAIGGQMNLCIFPNLLLIGNQIQVIQPVDVNRTELIWYSTQIEGLPEEINVLRLRSQEDFPSFGEPDDMTNFEECHFGLTIPEVEWVNIGRGYRIDGRQTIDEKGVIKGPVTDELPMRNYFQEWKRLMKTNLQLTAVSCN</sequence>
<keyword evidence="4" id="KW-0223">Dioxygenase</keyword>
<dbReference type="InterPro" id="IPR015881">
    <property type="entry name" value="ARHD_Rieske_2Fe_2S"/>
</dbReference>
<comment type="caution">
    <text evidence="10">The sequence shown here is derived from an EMBL/GenBank/DDBJ whole genome shotgun (WGS) entry which is preliminary data.</text>
</comment>
<dbReference type="InterPro" id="IPR001663">
    <property type="entry name" value="Rng_hydr_dOase-A"/>
</dbReference>
<evidence type="ECO:0000256" key="2">
    <source>
        <dbReference type="ARBA" id="ARBA00022714"/>
    </source>
</evidence>
<evidence type="ECO:0000256" key="5">
    <source>
        <dbReference type="ARBA" id="ARBA00023002"/>
    </source>
</evidence>
<dbReference type="PRINTS" id="PR00090">
    <property type="entry name" value="RNGDIOXGNASE"/>
</dbReference>
<dbReference type="SUPFAM" id="SSF50022">
    <property type="entry name" value="ISP domain"/>
    <property type="match status" value="1"/>
</dbReference>
<dbReference type="PROSITE" id="PS51296">
    <property type="entry name" value="RIESKE"/>
    <property type="match status" value="1"/>
</dbReference>
<evidence type="ECO:0000259" key="9">
    <source>
        <dbReference type="PROSITE" id="PS51296"/>
    </source>
</evidence>
<dbReference type="Gene3D" id="3.90.380.10">
    <property type="entry name" value="Naphthalene 1,2-dioxygenase Alpha Subunit, Chain A, domain 1"/>
    <property type="match status" value="1"/>
</dbReference>
<keyword evidence="6" id="KW-0408">Iron</keyword>
<organism evidence="10 11">
    <name type="scientific">Neobacillus kokaensis</name>
    <dbReference type="NCBI Taxonomy" id="2759023"/>
    <lineage>
        <taxon>Bacteria</taxon>
        <taxon>Bacillati</taxon>
        <taxon>Bacillota</taxon>
        <taxon>Bacilli</taxon>
        <taxon>Bacillales</taxon>
        <taxon>Bacillaceae</taxon>
        <taxon>Neobacillus</taxon>
    </lineage>
</organism>
<dbReference type="Gene3D" id="2.102.10.10">
    <property type="entry name" value="Rieske [2Fe-2S] iron-sulphur domain"/>
    <property type="match status" value="1"/>
</dbReference>
<dbReference type="RefSeq" id="WP_191274728.1">
    <property type="nucleotide sequence ID" value="NZ_BNDS01000015.1"/>
</dbReference>
<feature type="domain" description="Rieske" evidence="9">
    <location>
        <begin position="40"/>
        <end position="148"/>
    </location>
</feature>
<keyword evidence="8" id="KW-0520">NAD</keyword>
<dbReference type="PROSITE" id="PS00570">
    <property type="entry name" value="RING_HYDROXYL_ALPHA"/>
    <property type="match status" value="1"/>
</dbReference>
<evidence type="ECO:0000313" key="11">
    <source>
        <dbReference type="Proteomes" id="UP000637074"/>
    </source>
</evidence>
<keyword evidence="5" id="KW-0560">Oxidoreductase</keyword>
<dbReference type="InterPro" id="IPR036922">
    <property type="entry name" value="Rieske_2Fe-2S_sf"/>
</dbReference>
<reference evidence="10 11" key="1">
    <citation type="journal article" date="2022" name="Int. J. Syst. Evol. Microbiol.">
        <title>Neobacillus kokaensis sp. nov., isolated from soil.</title>
        <authorList>
            <person name="Yuki K."/>
            <person name="Matsubara H."/>
            <person name="Yamaguchi S."/>
        </authorList>
    </citation>
    <scope>NUCLEOTIDE SEQUENCE [LARGE SCALE GENOMIC DNA]</scope>
    <source>
        <strain evidence="10 11">LOB 377</strain>
    </source>
</reference>
<dbReference type="SUPFAM" id="SSF55961">
    <property type="entry name" value="Bet v1-like"/>
    <property type="match status" value="1"/>
</dbReference>